<accession>A0AAD1VS91</accession>
<feature type="non-terminal residue" evidence="2">
    <location>
        <position position="239"/>
    </location>
</feature>
<evidence type="ECO:0000313" key="2">
    <source>
        <dbReference type="EMBL" id="CAH2225863.1"/>
    </source>
</evidence>
<dbReference type="Gene3D" id="3.40.50.2300">
    <property type="match status" value="1"/>
</dbReference>
<dbReference type="GO" id="GO:0005886">
    <property type="term" value="C:plasma membrane"/>
    <property type="evidence" value="ECO:0007669"/>
    <property type="project" value="TreeGrafter"/>
</dbReference>
<dbReference type="InterPro" id="IPR011500">
    <property type="entry name" value="GPCR_3_9-Cys_dom"/>
</dbReference>
<feature type="domain" description="GPCR family 3 nine cysteines" evidence="1">
    <location>
        <begin position="203"/>
        <end position="237"/>
    </location>
</feature>
<reference evidence="2" key="1">
    <citation type="submission" date="2022-03" db="EMBL/GenBank/DDBJ databases">
        <authorList>
            <person name="Alioto T."/>
            <person name="Alioto T."/>
            <person name="Gomez Garrido J."/>
        </authorList>
    </citation>
    <scope>NUCLEOTIDE SEQUENCE</scope>
</reference>
<keyword evidence="2" id="KW-0675">Receptor</keyword>
<evidence type="ECO:0000313" key="3">
    <source>
        <dbReference type="Proteomes" id="UP001295444"/>
    </source>
</evidence>
<dbReference type="EMBL" id="OW240912">
    <property type="protein sequence ID" value="CAH2225863.1"/>
    <property type="molecule type" value="Genomic_DNA"/>
</dbReference>
<sequence length="239" mass="27458">FGGIRRKEEKMILFKARLSLGCGRGYFLVRHDRSGSGRVMGCSTESACNLRIRESYEDYEYFQEGDIIIGGIFTLCLTYSQATSVHYVHIYANILTSILWNQIHGTPTPAGTDIDLHHYLKEITYVHGSYFDENGEFLFYFLVNYIIIKESQTRFFVVGNFTPWAPEDQQLITNFDTIIWKTPNKKVLVWTRTNDMELVRYHQCSENCPPGKRKVPGSSIHSCCYNCVPCSEGEISNIS</sequence>
<dbReference type="GO" id="GO:0004930">
    <property type="term" value="F:G protein-coupled receptor activity"/>
    <property type="evidence" value="ECO:0007669"/>
    <property type="project" value="InterPro"/>
</dbReference>
<name>A0AAD1VS91_PELCU</name>
<dbReference type="PANTHER" id="PTHR24061:SF599">
    <property type="entry name" value="G-PROTEIN COUPLED RECEPTORS FAMILY 3 PROFILE DOMAIN-CONTAINING PROTEIN"/>
    <property type="match status" value="1"/>
</dbReference>
<organism evidence="2 3">
    <name type="scientific">Pelobates cultripes</name>
    <name type="common">Western spadefoot toad</name>
    <dbReference type="NCBI Taxonomy" id="61616"/>
    <lineage>
        <taxon>Eukaryota</taxon>
        <taxon>Metazoa</taxon>
        <taxon>Chordata</taxon>
        <taxon>Craniata</taxon>
        <taxon>Vertebrata</taxon>
        <taxon>Euteleostomi</taxon>
        <taxon>Amphibia</taxon>
        <taxon>Batrachia</taxon>
        <taxon>Anura</taxon>
        <taxon>Pelobatoidea</taxon>
        <taxon>Pelobatidae</taxon>
        <taxon>Pelobates</taxon>
    </lineage>
</organism>
<keyword evidence="3" id="KW-1185">Reference proteome</keyword>
<proteinExistence type="predicted"/>
<dbReference type="Gene3D" id="2.10.50.30">
    <property type="entry name" value="GPCR, family 3, nine cysteines domain"/>
    <property type="match status" value="1"/>
</dbReference>
<protein>
    <submittedName>
        <fullName evidence="2">Vomeronasal type-2 receptor 26-like</fullName>
    </submittedName>
</protein>
<gene>
    <name evidence="2" type="ORF">PECUL_23A048162</name>
</gene>
<dbReference type="Pfam" id="PF07562">
    <property type="entry name" value="NCD3G"/>
    <property type="match status" value="1"/>
</dbReference>
<feature type="non-terminal residue" evidence="2">
    <location>
        <position position="1"/>
    </location>
</feature>
<dbReference type="PANTHER" id="PTHR24061">
    <property type="entry name" value="CALCIUM-SENSING RECEPTOR-RELATED"/>
    <property type="match status" value="1"/>
</dbReference>
<dbReference type="Proteomes" id="UP001295444">
    <property type="component" value="Chromosome 01"/>
</dbReference>
<dbReference type="InterPro" id="IPR000068">
    <property type="entry name" value="GPCR_3_Ca_sens_rcpt-rel"/>
</dbReference>
<evidence type="ECO:0000259" key="1">
    <source>
        <dbReference type="Pfam" id="PF07562"/>
    </source>
</evidence>
<dbReference type="InterPro" id="IPR038550">
    <property type="entry name" value="GPCR_3_9-Cys_sf"/>
</dbReference>
<dbReference type="AlphaFoldDB" id="A0AAD1VS91"/>